<protein>
    <submittedName>
        <fullName evidence="1">Uncharacterized protein</fullName>
    </submittedName>
</protein>
<name>A0A816USI0_9BILA</name>
<dbReference type="Pfam" id="PF13516">
    <property type="entry name" value="LRR_6"/>
    <property type="match status" value="1"/>
</dbReference>
<dbReference type="EMBL" id="CAJNRG010009833">
    <property type="protein sequence ID" value="CAF2117298.1"/>
    <property type="molecule type" value="Genomic_DNA"/>
</dbReference>
<gene>
    <name evidence="1" type="ORF">XDN619_LOCUS21838</name>
</gene>
<comment type="caution">
    <text evidence="1">The sequence shown here is derived from an EMBL/GenBank/DDBJ whole genome shotgun (WGS) entry which is preliminary data.</text>
</comment>
<dbReference type="Proteomes" id="UP000663887">
    <property type="component" value="Unassembled WGS sequence"/>
</dbReference>
<proteinExistence type="predicted"/>
<evidence type="ECO:0000313" key="2">
    <source>
        <dbReference type="Proteomes" id="UP000663887"/>
    </source>
</evidence>
<sequence>MNLSSMNLTDDDVPSLLQRAFVKQKKKCVGLILRDNGLTSVGVRMLVDALLATRTKLKYLSFSNNAAIGDRGIEHLVRLLQKNRSATFLALPNTGMTDRSVRLLADILCNVDPKSS</sequence>
<accession>A0A816USI0</accession>
<dbReference type="SUPFAM" id="SSF52047">
    <property type="entry name" value="RNI-like"/>
    <property type="match status" value="1"/>
</dbReference>
<evidence type="ECO:0000313" key="1">
    <source>
        <dbReference type="EMBL" id="CAF2117298.1"/>
    </source>
</evidence>
<dbReference type="Gene3D" id="3.80.10.10">
    <property type="entry name" value="Ribonuclease Inhibitor"/>
    <property type="match status" value="1"/>
</dbReference>
<dbReference type="AlphaFoldDB" id="A0A816USI0"/>
<organism evidence="1 2">
    <name type="scientific">Rotaria magnacalcarata</name>
    <dbReference type="NCBI Taxonomy" id="392030"/>
    <lineage>
        <taxon>Eukaryota</taxon>
        <taxon>Metazoa</taxon>
        <taxon>Spiralia</taxon>
        <taxon>Gnathifera</taxon>
        <taxon>Rotifera</taxon>
        <taxon>Eurotatoria</taxon>
        <taxon>Bdelloidea</taxon>
        <taxon>Philodinida</taxon>
        <taxon>Philodinidae</taxon>
        <taxon>Rotaria</taxon>
    </lineage>
</organism>
<dbReference type="InterPro" id="IPR032675">
    <property type="entry name" value="LRR_dom_sf"/>
</dbReference>
<dbReference type="InterPro" id="IPR001611">
    <property type="entry name" value="Leu-rich_rpt"/>
</dbReference>
<reference evidence="1" key="1">
    <citation type="submission" date="2021-02" db="EMBL/GenBank/DDBJ databases">
        <authorList>
            <person name="Nowell W R."/>
        </authorList>
    </citation>
    <scope>NUCLEOTIDE SEQUENCE</scope>
</reference>